<dbReference type="GO" id="GO:0030490">
    <property type="term" value="P:maturation of SSU-rRNA"/>
    <property type="evidence" value="ECO:0007669"/>
    <property type="project" value="TreeGrafter"/>
</dbReference>
<feature type="region of interest" description="Disordered" evidence="1">
    <location>
        <begin position="64"/>
        <end position="132"/>
    </location>
</feature>
<accession>A0AAX6SH89</accession>
<dbReference type="PANTHER" id="PTHR23325">
    <property type="entry name" value="SERUM RESPONSE FACTOR-BINDING"/>
    <property type="match status" value="1"/>
</dbReference>
<dbReference type="GO" id="GO:0030686">
    <property type="term" value="C:90S preribosome"/>
    <property type="evidence" value="ECO:0007669"/>
    <property type="project" value="TreeGrafter"/>
</dbReference>
<keyword evidence="2" id="KW-1185">Reference proteome</keyword>
<organism evidence="2 3">
    <name type="scientific">Heterocephalus glaber</name>
    <name type="common">Naked mole rat</name>
    <dbReference type="NCBI Taxonomy" id="10181"/>
    <lineage>
        <taxon>Eukaryota</taxon>
        <taxon>Metazoa</taxon>
        <taxon>Chordata</taxon>
        <taxon>Craniata</taxon>
        <taxon>Vertebrata</taxon>
        <taxon>Euteleostomi</taxon>
        <taxon>Mammalia</taxon>
        <taxon>Eutheria</taxon>
        <taxon>Euarchontoglires</taxon>
        <taxon>Glires</taxon>
        <taxon>Rodentia</taxon>
        <taxon>Hystricomorpha</taxon>
        <taxon>Bathyergidae</taxon>
        <taxon>Heterocephalus</taxon>
    </lineage>
</organism>
<feature type="region of interest" description="Disordered" evidence="1">
    <location>
        <begin position="147"/>
        <end position="187"/>
    </location>
</feature>
<dbReference type="GO" id="GO:0005634">
    <property type="term" value="C:nucleus"/>
    <property type="evidence" value="ECO:0007669"/>
    <property type="project" value="TreeGrafter"/>
</dbReference>
<feature type="compositionally biased region" description="Polar residues" evidence="1">
    <location>
        <begin position="64"/>
        <end position="75"/>
    </location>
</feature>
<feature type="compositionally biased region" description="Acidic residues" evidence="1">
    <location>
        <begin position="173"/>
        <end position="187"/>
    </location>
</feature>
<feature type="compositionally biased region" description="Basic and acidic residues" evidence="1">
    <location>
        <begin position="89"/>
        <end position="108"/>
    </location>
</feature>
<evidence type="ECO:0000313" key="2">
    <source>
        <dbReference type="Proteomes" id="UP000694906"/>
    </source>
</evidence>
<proteinExistence type="predicted"/>
<name>A0AAX6SH89_HETGA</name>
<evidence type="ECO:0000256" key="1">
    <source>
        <dbReference type="SAM" id="MobiDB-lite"/>
    </source>
</evidence>
<dbReference type="GeneID" id="110347557"/>
<dbReference type="InterPro" id="IPR037393">
    <property type="entry name" value="Bud22/SRFB1"/>
</dbReference>
<evidence type="ECO:0000313" key="3">
    <source>
        <dbReference type="RefSeq" id="XP_021108169.1"/>
    </source>
</evidence>
<dbReference type="AlphaFoldDB" id="A0AAX6SH89"/>
<gene>
    <name evidence="3" type="primary">LOC110347557</name>
</gene>
<sequence length="187" mass="21049">MKELKPDIVTKSALGDDINFEKICKKPDSSATERAIARLAEHPLLKKKIGILKAAVQAFKDARQNTTEVKNTTEGNHSKDTLYSDDEESKSQHERTKTIEQKLKEAKTQAKKPINNSKKNGHNGTWTESSEHSKFSLKAFRKGFCSYPSQFQKTPPNPHMKTLNKKKGSDNLLGDDSDSEEELFGEE</sequence>
<dbReference type="PANTHER" id="PTHR23325:SF1">
    <property type="entry name" value="SERUM RESPONSE FACTOR-BINDING PROTEIN 1"/>
    <property type="match status" value="1"/>
</dbReference>
<dbReference type="Proteomes" id="UP000694906">
    <property type="component" value="Unplaced"/>
</dbReference>
<feature type="compositionally biased region" description="Polar residues" evidence="1">
    <location>
        <begin position="114"/>
        <end position="128"/>
    </location>
</feature>
<reference evidence="3" key="1">
    <citation type="submission" date="2025-08" db="UniProtKB">
        <authorList>
            <consortium name="RefSeq"/>
        </authorList>
    </citation>
    <scope>IDENTIFICATION</scope>
</reference>
<protein>
    <submittedName>
        <fullName evidence="3">Serum response factor-binding protein 1-like isoform X1</fullName>
    </submittedName>
</protein>
<dbReference type="RefSeq" id="XP_021108169.1">
    <property type="nucleotide sequence ID" value="XM_021252510.1"/>
</dbReference>